<protein>
    <recommendedName>
        <fullName evidence="7">NADH-ubiquinone oxidoreductase chain 1</fullName>
        <ecNumber evidence="7">7.1.1.2</ecNumber>
    </recommendedName>
</protein>
<proteinExistence type="evidence at transcript level"/>
<gene>
    <name evidence="10" type="primary">nad1</name>
</gene>
<feature type="chain" id="PRO_5013608508" description="NADH-ubiquinone oxidoreductase chain 1" evidence="9">
    <location>
        <begin position="20"/>
        <end position="306"/>
    </location>
</feature>
<dbReference type="GO" id="GO:0003954">
    <property type="term" value="F:NADH dehydrogenase activity"/>
    <property type="evidence" value="ECO:0007669"/>
    <property type="project" value="TreeGrafter"/>
</dbReference>
<feature type="transmembrane region" description="Helical" evidence="8">
    <location>
        <begin position="135"/>
        <end position="157"/>
    </location>
</feature>
<evidence type="ECO:0000256" key="1">
    <source>
        <dbReference type="ARBA" id="ARBA00004141"/>
    </source>
</evidence>
<keyword evidence="9" id="KW-0732">Signal</keyword>
<feature type="transmembrane region" description="Helical" evidence="8">
    <location>
        <begin position="282"/>
        <end position="305"/>
    </location>
</feature>
<evidence type="ECO:0000313" key="10">
    <source>
        <dbReference type="EMBL" id="ATQ37472.1"/>
    </source>
</evidence>
<feature type="transmembrane region" description="Helical" evidence="8">
    <location>
        <begin position="177"/>
        <end position="194"/>
    </location>
</feature>
<feature type="transmembrane region" description="Helical" evidence="8">
    <location>
        <begin position="215"/>
        <end position="240"/>
    </location>
</feature>
<comment type="subcellular location">
    <subcellularLocation>
        <location evidence="1">Membrane</location>
        <topology evidence="1">Multi-pass membrane protein</topology>
    </subcellularLocation>
    <subcellularLocation>
        <location evidence="6">Mitochondrion inner membrane</location>
        <topology evidence="6">Multi-pass membrane protein</topology>
    </subcellularLocation>
</comment>
<name>A0A2D2AJT5_9EUGL</name>
<evidence type="ECO:0000256" key="2">
    <source>
        <dbReference type="ARBA" id="ARBA00010535"/>
    </source>
</evidence>
<keyword evidence="10" id="KW-0560">Oxidoreductase</keyword>
<geneLocation type="mitochondrion" evidence="10"/>
<evidence type="ECO:0000256" key="5">
    <source>
        <dbReference type="ARBA" id="ARBA00023136"/>
    </source>
</evidence>
<comment type="similarity">
    <text evidence="2 6">Belongs to the complex I subunit 1 family.</text>
</comment>
<keyword evidence="5 8" id="KW-0472">Membrane</keyword>
<dbReference type="GO" id="GO:0005743">
    <property type="term" value="C:mitochondrial inner membrane"/>
    <property type="evidence" value="ECO:0007669"/>
    <property type="project" value="UniProtKB-SubCell"/>
</dbReference>
<feature type="signal peptide" evidence="9">
    <location>
        <begin position="1"/>
        <end position="19"/>
    </location>
</feature>
<evidence type="ECO:0000256" key="7">
    <source>
        <dbReference type="RuleBase" id="RU000473"/>
    </source>
</evidence>
<keyword evidence="6" id="KW-0520">NAD</keyword>
<evidence type="ECO:0000256" key="9">
    <source>
        <dbReference type="SAM" id="SignalP"/>
    </source>
</evidence>
<comment type="catalytic activity">
    <reaction evidence="7">
        <text>a ubiquinone + NADH + 5 H(+)(in) = a ubiquinol + NAD(+) + 4 H(+)(out)</text>
        <dbReference type="Rhea" id="RHEA:29091"/>
        <dbReference type="Rhea" id="RHEA-COMP:9565"/>
        <dbReference type="Rhea" id="RHEA-COMP:9566"/>
        <dbReference type="ChEBI" id="CHEBI:15378"/>
        <dbReference type="ChEBI" id="CHEBI:16389"/>
        <dbReference type="ChEBI" id="CHEBI:17976"/>
        <dbReference type="ChEBI" id="CHEBI:57540"/>
        <dbReference type="ChEBI" id="CHEBI:57945"/>
        <dbReference type="EC" id="7.1.1.2"/>
    </reaction>
</comment>
<dbReference type="GO" id="GO:0008137">
    <property type="term" value="F:NADH dehydrogenase (ubiquinone) activity"/>
    <property type="evidence" value="ECO:0007669"/>
    <property type="project" value="UniProtKB-EC"/>
</dbReference>
<sequence length="306" mass="33895">MVHTVTLQLLLTLAYLATAVVTSGYERRTMAMLHNRDGPVYWWLTGLLQPVTDGMKLIVKAITCVNMLVFVRLVVGCILLFVGGVVAVMTLLVCYCCYWSCQEYVLPLWFGVHAIQSIAELWLGSTQPSTYARMATTRIFNVLLVADIVAVCLLVSVAVPKAMTFVTAIAMQHTSGVLLALVWVIVLWVLSILLEGGVHPYDVMECEPELVSGYYVDLGSVVFVVCYLSEGLYLVLSLLLVIVCTYTSYCLSVSTMCLLTIAVIALVIVWRFVQSRYRVGDVMSCTTLLMTCTHGTCTATCFFFFF</sequence>
<evidence type="ECO:0000256" key="4">
    <source>
        <dbReference type="ARBA" id="ARBA00022989"/>
    </source>
</evidence>
<dbReference type="InterPro" id="IPR001694">
    <property type="entry name" value="NADH_UbQ_OxRdtase_su1/FPO"/>
</dbReference>
<dbReference type="GO" id="GO:0009060">
    <property type="term" value="P:aerobic respiration"/>
    <property type="evidence" value="ECO:0007669"/>
    <property type="project" value="TreeGrafter"/>
</dbReference>
<accession>A0A2D2AJT5</accession>
<keyword evidence="3 6" id="KW-0812">Transmembrane</keyword>
<dbReference type="PANTHER" id="PTHR11432">
    <property type="entry name" value="NADH DEHYDROGENASE SUBUNIT 1"/>
    <property type="match status" value="1"/>
</dbReference>
<keyword evidence="7 10" id="KW-0496">Mitochondrion</keyword>
<dbReference type="EC" id="7.1.1.2" evidence="7"/>
<evidence type="ECO:0000256" key="8">
    <source>
        <dbReference type="SAM" id="Phobius"/>
    </source>
</evidence>
<keyword evidence="4 8" id="KW-1133">Transmembrane helix</keyword>
<dbReference type="Pfam" id="PF00146">
    <property type="entry name" value="NADHdh"/>
    <property type="match status" value="1"/>
</dbReference>
<evidence type="ECO:0000256" key="3">
    <source>
        <dbReference type="ARBA" id="ARBA00022692"/>
    </source>
</evidence>
<feature type="transmembrane region" description="Helical" evidence="8">
    <location>
        <begin position="70"/>
        <end position="92"/>
    </location>
</feature>
<reference evidence="10" key="1">
    <citation type="journal article" date="2017" name="Sci. Rep.">
        <title>Keeping it complicated: Mitochondrial genome plasticity across diplonemids.</title>
        <authorList>
            <person name="Valach M."/>
            <person name="Moreira S."/>
            <person name="Hoffmann S."/>
            <person name="Stadler P.F."/>
            <person name="Burger G."/>
        </authorList>
    </citation>
    <scope>NUCLEOTIDE SEQUENCE</scope>
</reference>
<evidence type="ECO:0000256" key="6">
    <source>
        <dbReference type="RuleBase" id="RU000471"/>
    </source>
</evidence>
<dbReference type="PANTHER" id="PTHR11432:SF3">
    <property type="entry name" value="NADH-UBIQUINONE OXIDOREDUCTASE CHAIN 1"/>
    <property type="match status" value="1"/>
</dbReference>
<feature type="transmembrane region" description="Helical" evidence="8">
    <location>
        <begin position="246"/>
        <end position="270"/>
    </location>
</feature>
<keyword evidence="7" id="KW-0830">Ubiquinone</keyword>
<dbReference type="AlphaFoldDB" id="A0A2D2AJT5"/>
<dbReference type="EMBL" id="MF436953">
    <property type="protein sequence ID" value="ATQ37472.1"/>
    <property type="molecule type" value="mRNA"/>
</dbReference>
<organism evidence="10">
    <name type="scientific">Diplonema sp. ATCC 50224</name>
    <dbReference type="NCBI Taxonomy" id="91375"/>
    <lineage>
        <taxon>Eukaryota</taxon>
        <taxon>Discoba</taxon>
        <taxon>Euglenozoa</taxon>
        <taxon>Diplonemea</taxon>
        <taxon>Diplonemidae</taxon>
        <taxon>Diplonema</taxon>
    </lineage>
</organism>